<dbReference type="AlphaFoldDB" id="A0A0D3A0B4"/>
<evidence type="ECO:0000313" key="2">
    <source>
        <dbReference type="EnsemblPlants" id="Bo17257s010.1"/>
    </source>
</evidence>
<name>A0A0D3A0B4_BRAOL</name>
<dbReference type="Gramene" id="Bo17257s010.1">
    <property type="protein sequence ID" value="Bo17257s010.1"/>
    <property type="gene ID" value="Bo17257s010"/>
</dbReference>
<accession>A0A0D3A0B4</accession>
<dbReference type="STRING" id="109376.A0A0D3A0B4"/>
<evidence type="ECO:0000259" key="1">
    <source>
        <dbReference type="Pfam" id="PF03732"/>
    </source>
</evidence>
<dbReference type="OMA" id="WVIDVED"/>
<proteinExistence type="predicted"/>
<protein>
    <recommendedName>
        <fullName evidence="1">Retrotransposon gag domain-containing protein</fullName>
    </recommendedName>
</protein>
<organism evidence="2 3">
    <name type="scientific">Brassica oleracea var. oleracea</name>
    <dbReference type="NCBI Taxonomy" id="109376"/>
    <lineage>
        <taxon>Eukaryota</taxon>
        <taxon>Viridiplantae</taxon>
        <taxon>Streptophyta</taxon>
        <taxon>Embryophyta</taxon>
        <taxon>Tracheophyta</taxon>
        <taxon>Spermatophyta</taxon>
        <taxon>Magnoliopsida</taxon>
        <taxon>eudicotyledons</taxon>
        <taxon>Gunneridae</taxon>
        <taxon>Pentapetalae</taxon>
        <taxon>rosids</taxon>
        <taxon>malvids</taxon>
        <taxon>Brassicales</taxon>
        <taxon>Brassicaceae</taxon>
        <taxon>Brassiceae</taxon>
        <taxon>Brassica</taxon>
    </lineage>
</organism>
<keyword evidence="3" id="KW-1185">Reference proteome</keyword>
<dbReference type="EnsemblPlants" id="Bo17257s010.1">
    <property type="protein sequence ID" value="Bo17257s010.1"/>
    <property type="gene ID" value="Bo17257s010"/>
</dbReference>
<dbReference type="PANTHER" id="PTHR35046:SF26">
    <property type="entry name" value="RNA-DIRECTED DNA POLYMERASE"/>
    <property type="match status" value="1"/>
</dbReference>
<evidence type="ECO:0000313" key="3">
    <source>
        <dbReference type="Proteomes" id="UP000032141"/>
    </source>
</evidence>
<dbReference type="Pfam" id="PF03732">
    <property type="entry name" value="Retrotrans_gag"/>
    <property type="match status" value="1"/>
</dbReference>
<dbReference type="InterPro" id="IPR005162">
    <property type="entry name" value="Retrotrans_gag_dom"/>
</dbReference>
<dbReference type="eggNOG" id="KOG0017">
    <property type="taxonomic scope" value="Eukaryota"/>
</dbReference>
<dbReference type="HOGENOM" id="CLU_180488_0_0_1"/>
<sequence>PSGENRNWESGFRLELPEFTGSLKPDELLDWISSVEELFTFKQVPDVMRVPLVATRFKGRASAWWQHVKEQRARAGKERVNSWEKLKRMLRKSFFPYNYTR</sequence>
<dbReference type="PANTHER" id="PTHR35046">
    <property type="entry name" value="ZINC KNUCKLE (CCHC-TYPE) FAMILY PROTEIN"/>
    <property type="match status" value="1"/>
</dbReference>
<dbReference type="Proteomes" id="UP000032141">
    <property type="component" value="Unassembled WGS sequence"/>
</dbReference>
<feature type="domain" description="Retrotransposon gag" evidence="1">
    <location>
        <begin position="52"/>
        <end position="98"/>
    </location>
</feature>
<reference evidence="2" key="1">
    <citation type="journal article" date="2014" name="Genome Biol.">
        <title>Transcriptome and methylome profiling reveals relics of genome dominance in the mesopolyploid Brassica oleracea.</title>
        <authorList>
            <person name="Parkin I.A."/>
            <person name="Koh C."/>
            <person name="Tang H."/>
            <person name="Robinson S.J."/>
            <person name="Kagale S."/>
            <person name="Clarke W.E."/>
            <person name="Town C.D."/>
            <person name="Nixon J."/>
            <person name="Krishnakumar V."/>
            <person name="Bidwell S.L."/>
            <person name="Denoeud F."/>
            <person name="Belcram H."/>
            <person name="Links M.G."/>
            <person name="Just J."/>
            <person name="Clarke C."/>
            <person name="Bender T."/>
            <person name="Huebert T."/>
            <person name="Mason A.S."/>
            <person name="Pires J.C."/>
            <person name="Barker G."/>
            <person name="Moore J."/>
            <person name="Walley P.G."/>
            <person name="Manoli S."/>
            <person name="Batley J."/>
            <person name="Edwards D."/>
            <person name="Nelson M.N."/>
            <person name="Wang X."/>
            <person name="Paterson A.H."/>
            <person name="King G."/>
            <person name="Bancroft I."/>
            <person name="Chalhoub B."/>
            <person name="Sharpe A.G."/>
        </authorList>
    </citation>
    <scope>NUCLEOTIDE SEQUENCE [LARGE SCALE GENOMIC DNA]</scope>
    <source>
        <strain evidence="2">cv. TO1000</strain>
    </source>
</reference>
<reference evidence="2" key="2">
    <citation type="submission" date="2015-06" db="UniProtKB">
        <authorList>
            <consortium name="EnsemblPlants"/>
        </authorList>
    </citation>
    <scope>IDENTIFICATION</scope>
</reference>